<accession>M4V559</accession>
<dbReference type="OrthoDB" id="4119964at2"/>
<evidence type="ECO:0000313" key="1">
    <source>
        <dbReference type="EMBL" id="AGH94323.1"/>
    </source>
</evidence>
<dbReference type="STRING" id="1184267.A11Q_103"/>
<dbReference type="Proteomes" id="UP000012040">
    <property type="component" value="Chromosome"/>
</dbReference>
<keyword evidence="2" id="KW-1185">Reference proteome</keyword>
<evidence type="ECO:0000313" key="2">
    <source>
        <dbReference type="Proteomes" id="UP000012040"/>
    </source>
</evidence>
<dbReference type="PATRIC" id="fig|1184267.3.peg.105"/>
<organism evidence="1 2">
    <name type="scientific">Pseudobdellovibrio exovorus JSS</name>
    <dbReference type="NCBI Taxonomy" id="1184267"/>
    <lineage>
        <taxon>Bacteria</taxon>
        <taxon>Pseudomonadati</taxon>
        <taxon>Bdellovibrionota</taxon>
        <taxon>Bdellovibrionia</taxon>
        <taxon>Bdellovibrionales</taxon>
        <taxon>Pseudobdellovibrionaceae</taxon>
        <taxon>Pseudobdellovibrio</taxon>
    </lineage>
</organism>
<dbReference type="HOGENOM" id="CLU_050666_2_1_7"/>
<dbReference type="KEGG" id="bex:A11Q_103"/>
<sequence length="306" mass="35558">MQDVVVEKPKKTKKHHHEHFYKYLTLEGFHDLLLGGHFRYSSTKIFNDPFDMQFELLRPYDAQGEIGEIYKLAYEDAKNGVISEKHKSNPMYKGVYDTLISQRERLTLPEIEEKVHKLINEGDHSQLFEALKPINKNLASAMDAMFIFCVTKNGNDPLMWSHYTQGHTGVVIKISCIQNEADLSSLCEAAEVSYNHEIPSLKISDLFGDQKDIGKRIGQSFLTKGQCWSYENEWRHIVKKDDFKGANYIYEKYKPEEIAAIYFGCRMPEDKRTALSEIIKKLLPKTEVFQAVKNQDMFSLKLKRLF</sequence>
<dbReference type="AlphaFoldDB" id="M4V559"/>
<proteinExistence type="predicted"/>
<protein>
    <recommendedName>
        <fullName evidence="3">DUF2971 domain-containing protein</fullName>
    </recommendedName>
</protein>
<dbReference type="eggNOG" id="ENOG5033KIY">
    <property type="taxonomic scope" value="Bacteria"/>
</dbReference>
<evidence type="ECO:0008006" key="3">
    <source>
        <dbReference type="Google" id="ProtNLM"/>
    </source>
</evidence>
<reference evidence="1 2" key="1">
    <citation type="journal article" date="2013" name="ISME J.">
        <title>By their genes ye shall know them: genomic signatures of predatory bacteria.</title>
        <authorList>
            <person name="Pasternak Z."/>
            <person name="Pietrokovski S."/>
            <person name="Rotem O."/>
            <person name="Gophna U."/>
            <person name="Lurie-Weinberger M.N."/>
            <person name="Jurkevitch E."/>
        </authorList>
    </citation>
    <scope>NUCLEOTIDE SEQUENCE [LARGE SCALE GENOMIC DNA]</scope>
    <source>
        <strain evidence="1 2">JSS</strain>
    </source>
</reference>
<gene>
    <name evidence="1" type="ORF">A11Q_103</name>
</gene>
<dbReference type="Pfam" id="PF11185">
    <property type="entry name" value="DUF2971"/>
    <property type="match status" value="1"/>
</dbReference>
<dbReference type="InterPro" id="IPR021352">
    <property type="entry name" value="DUF2971"/>
</dbReference>
<name>M4V559_9BACT</name>
<dbReference type="RefSeq" id="WP_015468813.1">
    <property type="nucleotide sequence ID" value="NC_020813.1"/>
</dbReference>
<dbReference type="EMBL" id="CP003537">
    <property type="protein sequence ID" value="AGH94323.1"/>
    <property type="molecule type" value="Genomic_DNA"/>
</dbReference>